<dbReference type="SUPFAM" id="SSF48264">
    <property type="entry name" value="Cytochrome P450"/>
    <property type="match status" value="1"/>
</dbReference>
<evidence type="ECO:0000256" key="3">
    <source>
        <dbReference type="ARBA" id="ARBA00022723"/>
    </source>
</evidence>
<reference evidence="8 9" key="1">
    <citation type="submission" date="2023-08" db="EMBL/GenBank/DDBJ databases">
        <authorList>
            <person name="Girao M."/>
            <person name="Carvalho M.F."/>
        </authorList>
    </citation>
    <scope>NUCLEOTIDE SEQUENCE [LARGE SCALE GENOMIC DNA]</scope>
    <source>
        <strain evidence="8 9">CC-R104</strain>
    </source>
</reference>
<dbReference type="PANTHER" id="PTHR24291">
    <property type="entry name" value="CYTOCHROME P450 FAMILY 4"/>
    <property type="match status" value="1"/>
</dbReference>
<dbReference type="InterPro" id="IPR017972">
    <property type="entry name" value="Cyt_P450_CS"/>
</dbReference>
<evidence type="ECO:0000256" key="1">
    <source>
        <dbReference type="ARBA" id="ARBA00010617"/>
    </source>
</evidence>
<organism evidence="8 9">
    <name type="scientific">Rhodococcus chondri</name>
    <dbReference type="NCBI Taxonomy" id="3065941"/>
    <lineage>
        <taxon>Bacteria</taxon>
        <taxon>Bacillati</taxon>
        <taxon>Actinomycetota</taxon>
        <taxon>Actinomycetes</taxon>
        <taxon>Mycobacteriales</taxon>
        <taxon>Nocardiaceae</taxon>
        <taxon>Rhodococcus</taxon>
    </lineage>
</organism>
<evidence type="ECO:0000256" key="2">
    <source>
        <dbReference type="ARBA" id="ARBA00022617"/>
    </source>
</evidence>
<dbReference type="InterPro" id="IPR001128">
    <property type="entry name" value="Cyt_P450"/>
</dbReference>
<keyword evidence="2 7" id="KW-0349">Heme</keyword>
<dbReference type="InterPro" id="IPR002397">
    <property type="entry name" value="Cyt_P450_B"/>
</dbReference>
<dbReference type="RefSeq" id="WP_330154645.1">
    <property type="nucleotide sequence ID" value="NZ_JAUZMZ010000282.1"/>
</dbReference>
<dbReference type="Gene3D" id="1.10.630.10">
    <property type="entry name" value="Cytochrome P450"/>
    <property type="match status" value="1"/>
</dbReference>
<dbReference type="PRINTS" id="PR00359">
    <property type="entry name" value="BP450"/>
</dbReference>
<name>A0ABU7JZU8_9NOCA</name>
<keyword evidence="9" id="KW-1185">Reference proteome</keyword>
<dbReference type="Proteomes" id="UP001331936">
    <property type="component" value="Unassembled WGS sequence"/>
</dbReference>
<proteinExistence type="inferred from homology"/>
<evidence type="ECO:0000256" key="4">
    <source>
        <dbReference type="ARBA" id="ARBA00023002"/>
    </source>
</evidence>
<evidence type="ECO:0000256" key="6">
    <source>
        <dbReference type="ARBA" id="ARBA00023033"/>
    </source>
</evidence>
<sequence length="458" mass="50788">MTAGMEEAREYPLAPDVPMSLISRLRAPDMLHTGPVKMRDAGGPVVMVRFGPTRFAAPIAVVTSPQGAHDVVAGSDGAFDKEMTVDRELRKWFGDSLFSLPHEPWLDRRRTLAPLFTKKRVETYSRCMADTARDLATVWLRAGTIDLARETRRLTLRVLGRSLLGVDLGDRTEEIGPQLTRELNFVTKRSVRPVRAPAWHPTPARHRMHTAKKFTDELIDEAIRAAREDPGRDAELIRLFFETADPETGEPFTDQVIHQELGAFVVAGHDTTATTPAYCFWVLGHHIDVQDRIAAEVGALGDRPLHVRDVERLPYAGQVLQEALRMCPPGPAIGRMAMREVVVDGYRIPAGTNVLVGNYAVHHDPGLRDDPERFDPDRFAPDRSPVHTRWQYLPFGGGPRRCVGAHFAMLEATSALASVLRAVRIESVESDFPLATPFTLVAAGPVPVRIRPRITAAA</sequence>
<keyword evidence="4 7" id="KW-0560">Oxidoreductase</keyword>
<accession>A0ABU7JZU8</accession>
<dbReference type="InterPro" id="IPR050196">
    <property type="entry name" value="Cytochrome_P450_Monoox"/>
</dbReference>
<dbReference type="InterPro" id="IPR036396">
    <property type="entry name" value="Cyt_P450_sf"/>
</dbReference>
<evidence type="ECO:0000256" key="5">
    <source>
        <dbReference type="ARBA" id="ARBA00023004"/>
    </source>
</evidence>
<comment type="caution">
    <text evidence="8">The sequence shown here is derived from an EMBL/GenBank/DDBJ whole genome shotgun (WGS) entry which is preliminary data.</text>
</comment>
<evidence type="ECO:0000256" key="7">
    <source>
        <dbReference type="RuleBase" id="RU000461"/>
    </source>
</evidence>
<dbReference type="PRINTS" id="PR00385">
    <property type="entry name" value="P450"/>
</dbReference>
<dbReference type="Pfam" id="PF00067">
    <property type="entry name" value="p450"/>
    <property type="match status" value="1"/>
</dbReference>
<keyword evidence="6 7" id="KW-0503">Monooxygenase</keyword>
<gene>
    <name evidence="8" type="ORF">Q8814_24960</name>
</gene>
<dbReference type="PANTHER" id="PTHR24291:SF50">
    <property type="entry name" value="BIFUNCTIONAL ALBAFLAVENONE MONOOXYGENASE_TERPENE SYNTHASE"/>
    <property type="match status" value="1"/>
</dbReference>
<dbReference type="PROSITE" id="PS00086">
    <property type="entry name" value="CYTOCHROME_P450"/>
    <property type="match status" value="1"/>
</dbReference>
<dbReference type="EMBL" id="JAUZMZ010000282">
    <property type="protein sequence ID" value="MEE2035317.1"/>
    <property type="molecule type" value="Genomic_DNA"/>
</dbReference>
<keyword evidence="3 7" id="KW-0479">Metal-binding</keyword>
<evidence type="ECO:0000313" key="8">
    <source>
        <dbReference type="EMBL" id="MEE2035317.1"/>
    </source>
</evidence>
<comment type="similarity">
    <text evidence="1 7">Belongs to the cytochrome P450 family.</text>
</comment>
<keyword evidence="5 7" id="KW-0408">Iron</keyword>
<protein>
    <submittedName>
        <fullName evidence="8">Cytochrome P450</fullName>
    </submittedName>
</protein>
<evidence type="ECO:0000313" key="9">
    <source>
        <dbReference type="Proteomes" id="UP001331936"/>
    </source>
</evidence>